<gene>
    <name evidence="2" type="primary">LOC111023203</name>
</gene>
<dbReference type="Gene3D" id="2.30.30.850">
    <property type="match status" value="1"/>
</dbReference>
<accession>A0A6J1DUF4</accession>
<dbReference type="RefSeq" id="XP_022156271.1">
    <property type="nucleotide sequence ID" value="XM_022300579.1"/>
</dbReference>
<sequence length="255" mass="29625">MKVQLAQPTWMDRIKNFLVSGSVPTDPSQARKLRCQSAHYLMQEDKLFKRGYSLPLLRCLDPEVASSSPAHLQSNGQIEAVNKIIKRGLKTRLESLKDRWAEELPEVLWSYRTIPRPSTGETPYDLALGSEAVIPVEIGMLTPRVENFNEQTNSEALLVNLDLLAEKRSHSQLRLAEYHNRMAWYYNARVKVRMFKPGDLVLKKVMQHVEALQPNWEGPYRVLEILRPRAYLSFHLNGRQLPHPWNAEHLRVYYQ</sequence>
<evidence type="ECO:0000313" key="1">
    <source>
        <dbReference type="Proteomes" id="UP000504603"/>
    </source>
</evidence>
<dbReference type="KEGG" id="mcha:111023203"/>
<dbReference type="OrthoDB" id="1934939at2759"/>
<proteinExistence type="predicted"/>
<evidence type="ECO:0000313" key="2">
    <source>
        <dbReference type="RefSeq" id="XP_022156271.1"/>
    </source>
</evidence>
<dbReference type="Gene3D" id="3.30.420.10">
    <property type="entry name" value="Ribonuclease H-like superfamily/Ribonuclease H"/>
    <property type="match status" value="1"/>
</dbReference>
<dbReference type="GeneID" id="111023203"/>
<dbReference type="GO" id="GO:0003676">
    <property type="term" value="F:nucleic acid binding"/>
    <property type="evidence" value="ECO:0007669"/>
    <property type="project" value="InterPro"/>
</dbReference>
<keyword evidence="1" id="KW-1185">Reference proteome</keyword>
<dbReference type="SUPFAM" id="SSF53098">
    <property type="entry name" value="Ribonuclease H-like"/>
    <property type="match status" value="1"/>
</dbReference>
<dbReference type="PANTHER" id="PTHR48475:SF2">
    <property type="entry name" value="RIBONUCLEASE H"/>
    <property type="match status" value="1"/>
</dbReference>
<organism evidence="1 2">
    <name type="scientific">Momordica charantia</name>
    <name type="common">Bitter gourd</name>
    <name type="synonym">Balsam pear</name>
    <dbReference type="NCBI Taxonomy" id="3673"/>
    <lineage>
        <taxon>Eukaryota</taxon>
        <taxon>Viridiplantae</taxon>
        <taxon>Streptophyta</taxon>
        <taxon>Embryophyta</taxon>
        <taxon>Tracheophyta</taxon>
        <taxon>Spermatophyta</taxon>
        <taxon>Magnoliopsida</taxon>
        <taxon>eudicotyledons</taxon>
        <taxon>Gunneridae</taxon>
        <taxon>Pentapetalae</taxon>
        <taxon>rosids</taxon>
        <taxon>fabids</taxon>
        <taxon>Cucurbitales</taxon>
        <taxon>Cucurbitaceae</taxon>
        <taxon>Momordiceae</taxon>
        <taxon>Momordica</taxon>
    </lineage>
</organism>
<dbReference type="PANTHER" id="PTHR48475">
    <property type="entry name" value="RIBONUCLEASE H"/>
    <property type="match status" value="1"/>
</dbReference>
<dbReference type="InterPro" id="IPR036397">
    <property type="entry name" value="RNaseH_sf"/>
</dbReference>
<dbReference type="Proteomes" id="UP000504603">
    <property type="component" value="Unplaced"/>
</dbReference>
<dbReference type="InterPro" id="IPR012337">
    <property type="entry name" value="RNaseH-like_sf"/>
</dbReference>
<name>A0A6J1DUF4_MOMCH</name>
<reference evidence="2" key="1">
    <citation type="submission" date="2025-08" db="UniProtKB">
        <authorList>
            <consortium name="RefSeq"/>
        </authorList>
    </citation>
    <scope>IDENTIFICATION</scope>
    <source>
        <strain evidence="2">OHB3-1</strain>
    </source>
</reference>
<dbReference type="AlphaFoldDB" id="A0A6J1DUF4"/>
<protein>
    <submittedName>
        <fullName evidence="2">Uncharacterized protein LOC111023203</fullName>
    </submittedName>
</protein>